<accession>A0A843U822</accession>
<proteinExistence type="predicted"/>
<evidence type="ECO:0000256" key="1">
    <source>
        <dbReference type="SAM" id="MobiDB-lite"/>
    </source>
</evidence>
<feature type="region of interest" description="Disordered" evidence="1">
    <location>
        <begin position="55"/>
        <end position="153"/>
    </location>
</feature>
<organism evidence="2 3">
    <name type="scientific">Colocasia esculenta</name>
    <name type="common">Wild taro</name>
    <name type="synonym">Arum esculentum</name>
    <dbReference type="NCBI Taxonomy" id="4460"/>
    <lineage>
        <taxon>Eukaryota</taxon>
        <taxon>Viridiplantae</taxon>
        <taxon>Streptophyta</taxon>
        <taxon>Embryophyta</taxon>
        <taxon>Tracheophyta</taxon>
        <taxon>Spermatophyta</taxon>
        <taxon>Magnoliopsida</taxon>
        <taxon>Liliopsida</taxon>
        <taxon>Araceae</taxon>
        <taxon>Aroideae</taxon>
        <taxon>Colocasieae</taxon>
        <taxon>Colocasia</taxon>
    </lineage>
</organism>
<feature type="region of interest" description="Disordered" evidence="1">
    <location>
        <begin position="167"/>
        <end position="247"/>
    </location>
</feature>
<reference evidence="2" key="1">
    <citation type="submission" date="2017-07" db="EMBL/GenBank/DDBJ databases">
        <title>Taro Niue Genome Assembly and Annotation.</title>
        <authorList>
            <person name="Atibalentja N."/>
            <person name="Keating K."/>
            <person name="Fields C.J."/>
        </authorList>
    </citation>
    <scope>NUCLEOTIDE SEQUENCE</scope>
    <source>
        <strain evidence="2">Niue_2</strain>
        <tissue evidence="2">Leaf</tissue>
    </source>
</reference>
<evidence type="ECO:0000313" key="3">
    <source>
        <dbReference type="Proteomes" id="UP000652761"/>
    </source>
</evidence>
<protein>
    <submittedName>
        <fullName evidence="2">Uncharacterized protein</fullName>
    </submittedName>
</protein>
<feature type="compositionally biased region" description="Basic and acidic residues" evidence="1">
    <location>
        <begin position="183"/>
        <end position="193"/>
    </location>
</feature>
<name>A0A843U822_COLES</name>
<gene>
    <name evidence="2" type="ORF">Taro_012175</name>
</gene>
<dbReference type="EMBL" id="NMUH01000473">
    <property type="protein sequence ID" value="MQL79748.1"/>
    <property type="molecule type" value="Genomic_DNA"/>
</dbReference>
<keyword evidence="3" id="KW-1185">Reference proteome</keyword>
<dbReference type="Proteomes" id="UP000652761">
    <property type="component" value="Unassembled WGS sequence"/>
</dbReference>
<sequence length="247" mass="28512">MQLAGRPFEKVVPEIDVDELLNEEHPLHAYVEMRAEEEIPDLDPDDRPVQECAEDVELEEHVPRYASVPKRGQRPELRRTATVQDTRLSSSQPEFRRSTSQLDLKRKKDKGKKKVKSNKERRTEEPRRKSQEAAEYSPEESQETHIGEPFYEAPPLLPHLARLYEAEEKHYQPDPGSARLHWSRPDPRIRPDESGSAGSDSPSRPDSAIHGHTCKQSRKDDKTSSDLGWQHRNRGMNWEIPDSGRFA</sequence>
<feature type="compositionally biased region" description="Basic residues" evidence="1">
    <location>
        <begin position="105"/>
        <end position="116"/>
    </location>
</feature>
<feature type="compositionally biased region" description="Polar residues" evidence="1">
    <location>
        <begin position="81"/>
        <end position="102"/>
    </location>
</feature>
<evidence type="ECO:0000313" key="2">
    <source>
        <dbReference type="EMBL" id="MQL79748.1"/>
    </source>
</evidence>
<dbReference type="AlphaFoldDB" id="A0A843U822"/>
<feature type="compositionally biased region" description="Basic and acidic residues" evidence="1">
    <location>
        <begin position="117"/>
        <end position="132"/>
    </location>
</feature>
<comment type="caution">
    <text evidence="2">The sequence shown here is derived from an EMBL/GenBank/DDBJ whole genome shotgun (WGS) entry which is preliminary data.</text>
</comment>